<reference evidence="1" key="1">
    <citation type="submission" date="2023-06" db="EMBL/GenBank/DDBJ databases">
        <title>Genome-scale phylogeny and comparative genomics of the fungal order Sordariales.</title>
        <authorList>
            <consortium name="Lawrence Berkeley National Laboratory"/>
            <person name="Hensen N."/>
            <person name="Bonometti L."/>
            <person name="Westerberg I."/>
            <person name="Brannstrom I.O."/>
            <person name="Guillou S."/>
            <person name="Cros-Aarteil S."/>
            <person name="Calhoun S."/>
            <person name="Haridas S."/>
            <person name="Kuo A."/>
            <person name="Mondo S."/>
            <person name="Pangilinan J."/>
            <person name="Riley R."/>
            <person name="Labutti K."/>
            <person name="Andreopoulos B."/>
            <person name="Lipzen A."/>
            <person name="Chen C."/>
            <person name="Yanf M."/>
            <person name="Daum C."/>
            <person name="Ng V."/>
            <person name="Clum A."/>
            <person name="Steindorff A."/>
            <person name="Ohm R."/>
            <person name="Martin F."/>
            <person name="Silar P."/>
            <person name="Natvig D."/>
            <person name="Lalanne C."/>
            <person name="Gautier V."/>
            <person name="Ament-Velasquez S.L."/>
            <person name="Kruys A."/>
            <person name="Hutchinson M.I."/>
            <person name="Powell A.J."/>
            <person name="Barry K."/>
            <person name="Miller A.N."/>
            <person name="Grigoriev I.V."/>
            <person name="Debuchy R."/>
            <person name="Gladieux P."/>
            <person name="Thoren M.H."/>
            <person name="Johannesson H."/>
        </authorList>
    </citation>
    <scope>NUCLEOTIDE SEQUENCE</scope>
    <source>
        <strain evidence="1">SMH4607-1</strain>
    </source>
</reference>
<evidence type="ECO:0000313" key="2">
    <source>
        <dbReference type="Proteomes" id="UP001172102"/>
    </source>
</evidence>
<dbReference type="EMBL" id="JAUKUA010000007">
    <property type="protein sequence ID" value="KAK0704957.1"/>
    <property type="molecule type" value="Genomic_DNA"/>
</dbReference>
<protein>
    <submittedName>
        <fullName evidence="1">Uncharacterized protein</fullName>
    </submittedName>
</protein>
<evidence type="ECO:0000313" key="1">
    <source>
        <dbReference type="EMBL" id="KAK0704957.1"/>
    </source>
</evidence>
<organism evidence="1 2">
    <name type="scientific">Lasiosphaeris hirsuta</name>
    <dbReference type="NCBI Taxonomy" id="260670"/>
    <lineage>
        <taxon>Eukaryota</taxon>
        <taxon>Fungi</taxon>
        <taxon>Dikarya</taxon>
        <taxon>Ascomycota</taxon>
        <taxon>Pezizomycotina</taxon>
        <taxon>Sordariomycetes</taxon>
        <taxon>Sordariomycetidae</taxon>
        <taxon>Sordariales</taxon>
        <taxon>Lasiosphaeriaceae</taxon>
        <taxon>Lasiosphaeris</taxon>
    </lineage>
</organism>
<proteinExistence type="predicted"/>
<gene>
    <name evidence="1" type="ORF">B0H67DRAFT_365715</name>
</gene>
<dbReference type="Proteomes" id="UP001172102">
    <property type="component" value="Unassembled WGS sequence"/>
</dbReference>
<accession>A0AA39ZWH3</accession>
<comment type="caution">
    <text evidence="1">The sequence shown here is derived from an EMBL/GenBank/DDBJ whole genome shotgun (WGS) entry which is preliminary data.</text>
</comment>
<keyword evidence="2" id="KW-1185">Reference proteome</keyword>
<dbReference type="AlphaFoldDB" id="A0AA39ZWH3"/>
<sequence length="315" mass="34980">MLHEYSRMGVIRDDAIGLVVISHPAWRAQAVVSGQAQNWLAATPSIASLAACVTRHLQDYQELSRAINQHAAVQRCSASLLLHCASRNDSDLQRTYLVMHPRRAQSRAIRKLDTHQASRRDEACSGLVSHSASASQSFPAAGMMGIQPPPLARRPLRNRSIAEPLGLVMTSLCLPLHRYQSRLGQRRISVLCWYLPLAAIGKSSGHKLATDLGNLQHAFQCHAWSSPRIGWDRLRPSPCIVECCALTPLPPAFMLSPSRLWELNQERDRPDNLYNSISGLCASRSSHPIYINNFQSSASMDFFIPPSRPLLTCYS</sequence>
<name>A0AA39ZWH3_9PEZI</name>